<evidence type="ECO:0000313" key="2">
    <source>
        <dbReference type="EMBL" id="TGJ69666.1"/>
    </source>
</evidence>
<evidence type="ECO:0000313" key="3">
    <source>
        <dbReference type="Proteomes" id="UP000297595"/>
    </source>
</evidence>
<organism evidence="2 3">
    <name type="scientific">Orbilia oligospora</name>
    <name type="common">Nematode-trapping fungus</name>
    <name type="synonym">Arthrobotrys oligospora</name>
    <dbReference type="NCBI Taxonomy" id="2813651"/>
    <lineage>
        <taxon>Eukaryota</taxon>
        <taxon>Fungi</taxon>
        <taxon>Dikarya</taxon>
        <taxon>Ascomycota</taxon>
        <taxon>Pezizomycotina</taxon>
        <taxon>Orbiliomycetes</taxon>
        <taxon>Orbiliales</taxon>
        <taxon>Orbiliaceae</taxon>
        <taxon>Orbilia</taxon>
    </lineage>
</organism>
<dbReference type="EMBL" id="SOZJ01000003">
    <property type="protein sequence ID" value="TGJ69666.1"/>
    <property type="molecule type" value="Genomic_DNA"/>
</dbReference>
<feature type="region of interest" description="Disordered" evidence="1">
    <location>
        <begin position="179"/>
        <end position="251"/>
    </location>
</feature>
<feature type="compositionally biased region" description="Polar residues" evidence="1">
    <location>
        <begin position="56"/>
        <end position="79"/>
    </location>
</feature>
<dbReference type="Proteomes" id="UP000297595">
    <property type="component" value="Unassembled WGS sequence"/>
</dbReference>
<feature type="compositionally biased region" description="Low complexity" evidence="1">
    <location>
        <begin position="112"/>
        <end position="125"/>
    </location>
</feature>
<protein>
    <submittedName>
        <fullName evidence="2">Uncharacterized protein</fullName>
    </submittedName>
</protein>
<proteinExistence type="predicted"/>
<reference evidence="2 3" key="1">
    <citation type="submission" date="2019-03" db="EMBL/GenBank/DDBJ databases">
        <title>Nematode-trapping fungi genome.</title>
        <authorList>
            <person name="Vidal-Diez De Ulzurrun G."/>
        </authorList>
    </citation>
    <scope>NUCLEOTIDE SEQUENCE [LARGE SCALE GENOMIC DNA]</scope>
    <source>
        <strain evidence="2 3">TWF154</strain>
    </source>
</reference>
<feature type="region of interest" description="Disordered" evidence="1">
    <location>
        <begin position="1"/>
        <end position="151"/>
    </location>
</feature>
<evidence type="ECO:0000256" key="1">
    <source>
        <dbReference type="SAM" id="MobiDB-lite"/>
    </source>
</evidence>
<comment type="caution">
    <text evidence="2">The sequence shown here is derived from an EMBL/GenBank/DDBJ whole genome shotgun (WGS) entry which is preliminary data.</text>
</comment>
<sequence length="251" mass="27747">MGLLVHFVKHRKERKAAKELPETTDQSYDTEVQKYNSSNLSQRIKEDIRALRQSHPELQSTSKLENPSSTLQNAGSSINFPKRSASDKGLLSVQKKHRASSKNDTRPEDIPSDGYTSSGDSSSTSSKKRSAESKAPRERQREMINLQSTPNDSLKNQSLLVITIPWLYPDTRCCNYRNGGVHSSDWDKTTKTTPTSEGNVSGTGSGDKIKETDSSNLVSGIHKEPRNPVFGGLPESSHHHQPVSCHTSYGP</sequence>
<name>A0A7C8PDV4_ORBOL</name>
<dbReference type="AlphaFoldDB" id="A0A7C8PDV4"/>
<feature type="compositionally biased region" description="Polar residues" evidence="1">
    <location>
        <begin position="23"/>
        <end position="42"/>
    </location>
</feature>
<gene>
    <name evidence="2" type="ORF">EYR41_005691</name>
</gene>
<accession>A0A7C8PDV4</accession>
<feature type="compositionally biased region" description="Polar residues" evidence="1">
    <location>
        <begin position="191"/>
        <end position="202"/>
    </location>
</feature>
<feature type="compositionally biased region" description="Basic and acidic residues" evidence="1">
    <location>
        <begin position="129"/>
        <end position="142"/>
    </location>
</feature>